<feature type="non-terminal residue" evidence="1">
    <location>
        <position position="1"/>
    </location>
</feature>
<sequence>LTPLTYTRSGPREAPQTELQHLHHSLNTNVSYLRQLLGCDHKVSKVIHRSWWMLSSDYATKLSSVLLLLQRHGLYHQLSVVVAGINV</sequence>
<keyword evidence="2" id="KW-1185">Reference proteome</keyword>
<gene>
    <name evidence="1" type="ORF">M8C21_020874</name>
</gene>
<proteinExistence type="predicted"/>
<accession>A0AAD5CD77</accession>
<dbReference type="AlphaFoldDB" id="A0AAD5CD77"/>
<comment type="caution">
    <text evidence="1">The sequence shown here is derived from an EMBL/GenBank/DDBJ whole genome shotgun (WGS) entry which is preliminary data.</text>
</comment>
<evidence type="ECO:0000313" key="1">
    <source>
        <dbReference type="EMBL" id="KAI7739863.1"/>
    </source>
</evidence>
<organism evidence="1 2">
    <name type="scientific">Ambrosia artemisiifolia</name>
    <name type="common">Common ragweed</name>
    <dbReference type="NCBI Taxonomy" id="4212"/>
    <lineage>
        <taxon>Eukaryota</taxon>
        <taxon>Viridiplantae</taxon>
        <taxon>Streptophyta</taxon>
        <taxon>Embryophyta</taxon>
        <taxon>Tracheophyta</taxon>
        <taxon>Spermatophyta</taxon>
        <taxon>Magnoliopsida</taxon>
        <taxon>eudicotyledons</taxon>
        <taxon>Gunneridae</taxon>
        <taxon>Pentapetalae</taxon>
        <taxon>asterids</taxon>
        <taxon>campanulids</taxon>
        <taxon>Asterales</taxon>
        <taxon>Asteraceae</taxon>
        <taxon>Asteroideae</taxon>
        <taxon>Heliantheae alliance</taxon>
        <taxon>Heliantheae</taxon>
        <taxon>Ambrosia</taxon>
    </lineage>
</organism>
<dbReference type="Proteomes" id="UP001206925">
    <property type="component" value="Unassembled WGS sequence"/>
</dbReference>
<protein>
    <submittedName>
        <fullName evidence="1">Uncharacterized protein</fullName>
    </submittedName>
</protein>
<reference evidence="1" key="1">
    <citation type="submission" date="2022-06" db="EMBL/GenBank/DDBJ databases">
        <title>Uncovering the hologenomic basis of an extraordinary plant invasion.</title>
        <authorList>
            <person name="Bieker V.C."/>
            <person name="Martin M.D."/>
            <person name="Gilbert T."/>
            <person name="Hodgins K."/>
            <person name="Battlay P."/>
            <person name="Petersen B."/>
            <person name="Wilson J."/>
        </authorList>
    </citation>
    <scope>NUCLEOTIDE SEQUENCE</scope>
    <source>
        <strain evidence="1">AA19_3_7</strain>
        <tissue evidence="1">Leaf</tissue>
    </source>
</reference>
<evidence type="ECO:0000313" key="2">
    <source>
        <dbReference type="Proteomes" id="UP001206925"/>
    </source>
</evidence>
<dbReference type="EMBL" id="JAMZMK010008558">
    <property type="protein sequence ID" value="KAI7739863.1"/>
    <property type="molecule type" value="Genomic_DNA"/>
</dbReference>
<name>A0AAD5CD77_AMBAR</name>